<sequence>MTDLSGDGVDVPPLRIVTLHALTCGAVSVAAVVAVGLWTADQDWTTSMGPVFISLAVALCAVCVIAALSPLLWMLMMRRREPGAYLTHALAPILLVVLIPVGVAIGGPVRDRWETTGYWAVVTLCVHLALALATRRRLPGLARMGAILSVTAMIVAVVGIERASQLRWRVDDFRALGVPLVVPEIPGFELTYAYPGQPGHPDLFLELSERPARPYGRTVTVLVRRTAGAGYPTSGRVSCWGRADDRLVSSDGSLVYCLAENGFEMHIRSDPQMPSLAPLAPRVTLRRVPAQQLAELPGTDWQRSVGWTTD</sequence>
<keyword evidence="1" id="KW-0472">Membrane</keyword>
<accession>A0ABQ4DZ12</accession>
<reference evidence="2 3" key="1">
    <citation type="submission" date="2021-01" db="EMBL/GenBank/DDBJ databases">
        <title>Whole genome shotgun sequence of Plantactinospora endophytica NBRC 110450.</title>
        <authorList>
            <person name="Komaki H."/>
            <person name="Tamura T."/>
        </authorList>
    </citation>
    <scope>NUCLEOTIDE SEQUENCE [LARGE SCALE GENOMIC DNA]</scope>
    <source>
        <strain evidence="2 3">NBRC 110450</strain>
    </source>
</reference>
<feature type="transmembrane region" description="Helical" evidence="1">
    <location>
        <begin position="85"/>
        <end position="105"/>
    </location>
</feature>
<protein>
    <submittedName>
        <fullName evidence="2">Uncharacterized protein</fullName>
    </submittedName>
</protein>
<gene>
    <name evidence="2" type="ORF">Pen02_26330</name>
</gene>
<name>A0ABQ4DZ12_9ACTN</name>
<organism evidence="2 3">
    <name type="scientific">Plantactinospora endophytica</name>
    <dbReference type="NCBI Taxonomy" id="673535"/>
    <lineage>
        <taxon>Bacteria</taxon>
        <taxon>Bacillati</taxon>
        <taxon>Actinomycetota</taxon>
        <taxon>Actinomycetes</taxon>
        <taxon>Micromonosporales</taxon>
        <taxon>Micromonosporaceae</taxon>
        <taxon>Plantactinospora</taxon>
    </lineage>
</organism>
<keyword evidence="3" id="KW-1185">Reference proteome</keyword>
<evidence type="ECO:0000313" key="2">
    <source>
        <dbReference type="EMBL" id="GIG87697.1"/>
    </source>
</evidence>
<feature type="transmembrane region" description="Helical" evidence="1">
    <location>
        <begin position="52"/>
        <end position="73"/>
    </location>
</feature>
<evidence type="ECO:0000313" key="3">
    <source>
        <dbReference type="Proteomes" id="UP000646749"/>
    </source>
</evidence>
<comment type="caution">
    <text evidence="2">The sequence shown here is derived from an EMBL/GenBank/DDBJ whole genome shotgun (WGS) entry which is preliminary data.</text>
</comment>
<feature type="transmembrane region" description="Helical" evidence="1">
    <location>
        <begin position="141"/>
        <end position="160"/>
    </location>
</feature>
<evidence type="ECO:0000256" key="1">
    <source>
        <dbReference type="SAM" id="Phobius"/>
    </source>
</evidence>
<dbReference type="Proteomes" id="UP000646749">
    <property type="component" value="Unassembled WGS sequence"/>
</dbReference>
<keyword evidence="1" id="KW-1133">Transmembrane helix</keyword>
<keyword evidence="1" id="KW-0812">Transmembrane</keyword>
<feature type="transmembrane region" description="Helical" evidence="1">
    <location>
        <begin position="117"/>
        <end position="134"/>
    </location>
</feature>
<feature type="transmembrane region" description="Helical" evidence="1">
    <location>
        <begin position="21"/>
        <end position="40"/>
    </location>
</feature>
<dbReference type="RefSeq" id="WP_377475677.1">
    <property type="nucleotide sequence ID" value="NZ_JBHTIQ010000079.1"/>
</dbReference>
<dbReference type="EMBL" id="BONW01000013">
    <property type="protein sequence ID" value="GIG87697.1"/>
    <property type="molecule type" value="Genomic_DNA"/>
</dbReference>
<proteinExistence type="predicted"/>